<dbReference type="Proteomes" id="UP001515500">
    <property type="component" value="Chromosome 6"/>
</dbReference>
<evidence type="ECO:0000313" key="3">
    <source>
        <dbReference type="Proteomes" id="UP001515500"/>
    </source>
</evidence>
<dbReference type="PANTHER" id="PTHR35317:SF36">
    <property type="match status" value="1"/>
</dbReference>
<evidence type="ECO:0000259" key="2">
    <source>
        <dbReference type="Pfam" id="PF22936"/>
    </source>
</evidence>
<gene>
    <name evidence="4" type="primary">LOC120263723</name>
</gene>
<dbReference type="Pfam" id="PF22936">
    <property type="entry name" value="Pol_BBD"/>
    <property type="match status" value="1"/>
</dbReference>
<name>A0AB40BJR2_DIOCR</name>
<proteinExistence type="predicted"/>
<protein>
    <submittedName>
        <fullName evidence="4">Uncharacterized protein LOC120263723</fullName>
    </submittedName>
</protein>
<keyword evidence="3" id="KW-1185">Reference proteome</keyword>
<evidence type="ECO:0000256" key="1">
    <source>
        <dbReference type="SAM" id="MobiDB-lite"/>
    </source>
</evidence>
<dbReference type="RefSeq" id="XP_039127631.1">
    <property type="nucleotide sequence ID" value="XM_039271697.1"/>
</dbReference>
<evidence type="ECO:0000313" key="4">
    <source>
        <dbReference type="RefSeq" id="XP_039127631.1"/>
    </source>
</evidence>
<dbReference type="PANTHER" id="PTHR35317">
    <property type="entry name" value="OS04G0629600 PROTEIN"/>
    <property type="match status" value="1"/>
</dbReference>
<dbReference type="Pfam" id="PF14223">
    <property type="entry name" value="Retrotran_gag_2"/>
    <property type="match status" value="1"/>
</dbReference>
<accession>A0AB40BJR2</accession>
<reference evidence="4" key="1">
    <citation type="submission" date="2025-08" db="UniProtKB">
        <authorList>
            <consortium name="RefSeq"/>
        </authorList>
    </citation>
    <scope>IDENTIFICATION</scope>
</reference>
<feature type="domain" description="Retrovirus-related Pol polyprotein from transposon TNT 1-94-like beta-barrel" evidence="2">
    <location>
        <begin position="341"/>
        <end position="394"/>
    </location>
</feature>
<dbReference type="GeneID" id="120263723"/>
<feature type="region of interest" description="Disordered" evidence="1">
    <location>
        <begin position="211"/>
        <end position="266"/>
    </location>
</feature>
<dbReference type="InterPro" id="IPR054722">
    <property type="entry name" value="PolX-like_BBD"/>
</dbReference>
<organism evidence="3 4">
    <name type="scientific">Dioscorea cayennensis subsp. rotundata</name>
    <name type="common">White Guinea yam</name>
    <name type="synonym">Dioscorea rotundata</name>
    <dbReference type="NCBI Taxonomy" id="55577"/>
    <lineage>
        <taxon>Eukaryota</taxon>
        <taxon>Viridiplantae</taxon>
        <taxon>Streptophyta</taxon>
        <taxon>Embryophyta</taxon>
        <taxon>Tracheophyta</taxon>
        <taxon>Spermatophyta</taxon>
        <taxon>Magnoliopsida</taxon>
        <taxon>Liliopsida</taxon>
        <taxon>Dioscoreales</taxon>
        <taxon>Dioscoreaceae</taxon>
        <taxon>Dioscorea</taxon>
    </lineage>
</organism>
<sequence>MSSTSGTMFSYSQSQVPIFEGENYGYWADQMRFFFISRDLWEIIEEGFEESTAASTSSESSSQRQSQDKENKKKNALALSYLHQGVSKSIYPRLFGISSAKTAWERLQKEFQGNNKVVSIKLQSLWRDFENIHMKETESVRDFTSKVAEIVNQIRAYGDTLEEKKIVQKMLRSLPSKFDHAAAAIEESKDLSTLTMFDLCGSLESHEARIKKSSSQSLEHAFQSKVNVSRGENQLKRNNHGQDRGQTSQGRGRGRGRSRGRDFQSQRQHNSGTYCIICKKTNHASADCYHKCKQCKIPNHSQRDCWHQKGERQEANFTKEHEKEQVFLTCLNASTKEDKVWFVDSGCSNHMTGNKEIFVELDESINNQVILGDGKAEKIQGKGVVAINTKTGQQRWR</sequence>
<dbReference type="AlphaFoldDB" id="A0AB40BJR2"/>
<feature type="compositionally biased region" description="Polar residues" evidence="1">
    <location>
        <begin position="213"/>
        <end position="232"/>
    </location>
</feature>